<keyword evidence="4" id="KW-0067">ATP-binding</keyword>
<dbReference type="EC" id="6.2.1.3" evidence="8"/>
<evidence type="ECO:0000259" key="7">
    <source>
        <dbReference type="Pfam" id="PF00501"/>
    </source>
</evidence>
<dbReference type="PANTHER" id="PTHR43272">
    <property type="entry name" value="LONG-CHAIN-FATTY-ACID--COA LIGASE"/>
    <property type="match status" value="1"/>
</dbReference>
<dbReference type="SUPFAM" id="SSF56801">
    <property type="entry name" value="Acetyl-CoA synthetase-like"/>
    <property type="match status" value="1"/>
</dbReference>
<evidence type="ECO:0000256" key="5">
    <source>
        <dbReference type="ARBA" id="ARBA00036813"/>
    </source>
</evidence>
<evidence type="ECO:0000256" key="3">
    <source>
        <dbReference type="ARBA" id="ARBA00022741"/>
    </source>
</evidence>
<dbReference type="InterPro" id="IPR020845">
    <property type="entry name" value="AMP-binding_CS"/>
</dbReference>
<dbReference type="EMBL" id="JASJQH010006949">
    <property type="protein sequence ID" value="KAK9722470.1"/>
    <property type="molecule type" value="Genomic_DNA"/>
</dbReference>
<evidence type="ECO:0000256" key="6">
    <source>
        <dbReference type="SAM" id="MobiDB-lite"/>
    </source>
</evidence>
<sequence length="679" mass="75708">MVNKVLSVEVGTEKPQNETLPRRNHLSPEALLNTPREDVKTLADILPHLVRTRGNKNALGYRNVEKIIEEEKEVTKNVGGVMKKEMKKWKFTQLSPYNWFTYEEVDRISKQLGCGLVKLGLSTGDKLTIFNKTSPHWFMMSQACFSQSMTIVTAYETLGAEGLKHALNEGEITALFTTSELLTVVQSIVNQVPTLKHIIYTDEANPTQIESFKGDFPEISIHTYEELRVLGEENPIEISTPQPEDVACIMYTSGSTGNPKGVMLTHANVIAAIAAVDKWIGPILNAEEDVIIAYLPLAHIFEFVVENYIVYLGMPVGYSSPRTLTDSSVRNCKGDLRELRPTIMCGVPAVWETIRKGVMSQIQNSGKLARVVFDLALRNKTFLNNYGIPSGIWDTVVFNKIKTATGGRLRYALSGGAPIAPETQAFLTTCICTVLQAYGMTEATAMATIMNPEVKVLKSNGPPVPCAEIKLVDVPEANYLSSNNPPQGEVWVRGPAVMKGYFKNEELTKEILTDDGWLMTGDIGVWLPDGTLGIIDRKKNLVKLSNGEYIALEKLESLYKTSAYADNICVYADSFKSRPVAILVCGEDKLRNLAKQQNVENYESMSHKDLTQDKKVKKAVLGDLLSIAKRNDFVTAEMLHDIYIADEEWTPENNLLTAAQKLKRRDIAERYKEHIDALY</sequence>
<dbReference type="InterPro" id="IPR000873">
    <property type="entry name" value="AMP-dep_synth/lig_dom"/>
</dbReference>
<dbReference type="PROSITE" id="PS00455">
    <property type="entry name" value="AMP_BINDING"/>
    <property type="match status" value="1"/>
</dbReference>
<dbReference type="PANTHER" id="PTHR43272:SF83">
    <property type="entry name" value="ACYL-COA SYNTHETASE LONG-CHAIN, ISOFORM J"/>
    <property type="match status" value="1"/>
</dbReference>
<dbReference type="InterPro" id="IPR042099">
    <property type="entry name" value="ANL_N_sf"/>
</dbReference>
<comment type="similarity">
    <text evidence="1">Belongs to the ATP-dependent AMP-binding enzyme family.</text>
</comment>
<protein>
    <submittedName>
        <fullName evidence="8">Long-chain fatty acid-CoA ligase</fullName>
        <ecNumber evidence="8">6.2.1.3</ecNumber>
    </submittedName>
</protein>
<evidence type="ECO:0000313" key="9">
    <source>
        <dbReference type="Proteomes" id="UP001479436"/>
    </source>
</evidence>
<feature type="region of interest" description="Disordered" evidence="6">
    <location>
        <begin position="1"/>
        <end position="25"/>
    </location>
</feature>
<name>A0ABR2W7E7_9FUNG</name>
<dbReference type="Gene3D" id="3.40.50.12780">
    <property type="entry name" value="N-terminal domain of ligase-like"/>
    <property type="match status" value="1"/>
</dbReference>
<proteinExistence type="inferred from homology"/>
<evidence type="ECO:0000256" key="4">
    <source>
        <dbReference type="ARBA" id="ARBA00022840"/>
    </source>
</evidence>
<keyword evidence="2 8" id="KW-0436">Ligase</keyword>
<dbReference type="Proteomes" id="UP001479436">
    <property type="component" value="Unassembled WGS sequence"/>
</dbReference>
<keyword evidence="3" id="KW-0547">Nucleotide-binding</keyword>
<comment type="catalytic activity">
    <reaction evidence="5">
        <text>a long-chain fatty acid + ATP + CoA = a long-chain fatty acyl-CoA + AMP + diphosphate</text>
        <dbReference type="Rhea" id="RHEA:15421"/>
        <dbReference type="ChEBI" id="CHEBI:30616"/>
        <dbReference type="ChEBI" id="CHEBI:33019"/>
        <dbReference type="ChEBI" id="CHEBI:57287"/>
        <dbReference type="ChEBI" id="CHEBI:57560"/>
        <dbReference type="ChEBI" id="CHEBI:83139"/>
        <dbReference type="ChEBI" id="CHEBI:456215"/>
        <dbReference type="EC" id="6.2.1.3"/>
    </reaction>
</comment>
<feature type="domain" description="AMP-dependent synthetase/ligase" evidence="7">
    <location>
        <begin position="89"/>
        <end position="502"/>
    </location>
</feature>
<organism evidence="8 9">
    <name type="scientific">Basidiobolus ranarum</name>
    <dbReference type="NCBI Taxonomy" id="34480"/>
    <lineage>
        <taxon>Eukaryota</taxon>
        <taxon>Fungi</taxon>
        <taxon>Fungi incertae sedis</taxon>
        <taxon>Zoopagomycota</taxon>
        <taxon>Entomophthoromycotina</taxon>
        <taxon>Basidiobolomycetes</taxon>
        <taxon>Basidiobolales</taxon>
        <taxon>Basidiobolaceae</taxon>
        <taxon>Basidiobolus</taxon>
    </lineage>
</organism>
<gene>
    <name evidence="8" type="primary">FAA4_2</name>
    <name evidence="8" type="ORF">K7432_002659</name>
</gene>
<reference evidence="8 9" key="1">
    <citation type="submission" date="2023-04" db="EMBL/GenBank/DDBJ databases">
        <title>Genome of Basidiobolus ranarum AG-B5.</title>
        <authorList>
            <person name="Stajich J.E."/>
            <person name="Carter-House D."/>
            <person name="Gryganskyi A."/>
        </authorList>
    </citation>
    <scope>NUCLEOTIDE SEQUENCE [LARGE SCALE GENOMIC DNA]</scope>
    <source>
        <strain evidence="8 9">AG-B5</strain>
    </source>
</reference>
<dbReference type="GO" id="GO:0004467">
    <property type="term" value="F:long-chain fatty acid-CoA ligase activity"/>
    <property type="evidence" value="ECO:0007669"/>
    <property type="project" value="UniProtKB-EC"/>
</dbReference>
<evidence type="ECO:0000313" key="8">
    <source>
        <dbReference type="EMBL" id="KAK9722470.1"/>
    </source>
</evidence>
<evidence type="ECO:0000256" key="1">
    <source>
        <dbReference type="ARBA" id="ARBA00006432"/>
    </source>
</evidence>
<accession>A0ABR2W7E7</accession>
<dbReference type="Pfam" id="PF00501">
    <property type="entry name" value="AMP-binding"/>
    <property type="match status" value="1"/>
</dbReference>
<evidence type="ECO:0000256" key="2">
    <source>
        <dbReference type="ARBA" id="ARBA00022598"/>
    </source>
</evidence>
<comment type="caution">
    <text evidence="8">The sequence shown here is derived from an EMBL/GenBank/DDBJ whole genome shotgun (WGS) entry which is preliminary data.</text>
</comment>
<keyword evidence="9" id="KW-1185">Reference proteome</keyword>